<accession>A0A8H3QI16</accession>
<dbReference type="EMBL" id="BLAL01000045">
    <property type="protein sequence ID" value="GES79822.1"/>
    <property type="molecule type" value="Genomic_DNA"/>
</dbReference>
<dbReference type="Proteomes" id="UP000615446">
    <property type="component" value="Unassembled WGS sequence"/>
</dbReference>
<comment type="caution">
    <text evidence="1">The sequence shown here is derived from an EMBL/GenBank/DDBJ whole genome shotgun (WGS) entry which is preliminary data.</text>
</comment>
<reference evidence="1" key="1">
    <citation type="submission" date="2019-10" db="EMBL/GenBank/DDBJ databases">
        <title>Conservation and host-specific expression of non-tandemly repeated heterogenous ribosome RNA gene in arbuscular mycorrhizal fungi.</title>
        <authorList>
            <person name="Maeda T."/>
            <person name="Kobayashi Y."/>
            <person name="Nakagawa T."/>
            <person name="Ezawa T."/>
            <person name="Yamaguchi K."/>
            <person name="Bino T."/>
            <person name="Nishimoto Y."/>
            <person name="Shigenobu S."/>
            <person name="Kawaguchi M."/>
        </authorList>
    </citation>
    <scope>NUCLEOTIDE SEQUENCE</scope>
    <source>
        <strain evidence="1">HR1</strain>
    </source>
</reference>
<dbReference type="AlphaFoldDB" id="A0A8H3QI16"/>
<proteinExistence type="predicted"/>
<protein>
    <submittedName>
        <fullName evidence="1">Uncharacterized protein</fullName>
    </submittedName>
</protein>
<name>A0A8H3QI16_9GLOM</name>
<organism evidence="1 2">
    <name type="scientific">Rhizophagus clarus</name>
    <dbReference type="NCBI Taxonomy" id="94130"/>
    <lineage>
        <taxon>Eukaryota</taxon>
        <taxon>Fungi</taxon>
        <taxon>Fungi incertae sedis</taxon>
        <taxon>Mucoromycota</taxon>
        <taxon>Glomeromycotina</taxon>
        <taxon>Glomeromycetes</taxon>
        <taxon>Glomerales</taxon>
        <taxon>Glomeraceae</taxon>
        <taxon>Rhizophagus</taxon>
    </lineage>
</organism>
<evidence type="ECO:0000313" key="2">
    <source>
        <dbReference type="Proteomes" id="UP000615446"/>
    </source>
</evidence>
<evidence type="ECO:0000313" key="1">
    <source>
        <dbReference type="EMBL" id="GES79822.1"/>
    </source>
</evidence>
<gene>
    <name evidence="1" type="ORF">RCL2_000711800</name>
</gene>
<sequence>MCFSSPLQNPLISHVNYQTELFELGQDKQSLIRLNQAQKIQAIIFIEIIELISYIPGKSNGSKNTTF</sequence>